<reference evidence="2" key="2">
    <citation type="submission" date="2013-03" db="EMBL/GenBank/DDBJ databases">
        <title>The Cellulophaga phages: a novel, diverse, and globally ubiquitous model system.</title>
        <authorList>
            <person name="Holmfeldt K."/>
            <person name="Solonenko N."/>
            <person name="Shah M."/>
            <person name="Corrier K."/>
            <person name="Riemann L."/>
            <person name="VerBerkmoes N.C."/>
            <person name="Sullivan M.B."/>
        </authorList>
    </citation>
    <scope>NUCLEOTIDE SEQUENCE [LARGE SCALE GENOMIC DNA]</scope>
</reference>
<gene>
    <name evidence="1" type="ORF">Phi46:3_gp046</name>
</gene>
<proteinExistence type="predicted"/>
<evidence type="ECO:0000313" key="2">
    <source>
        <dbReference type="Proteomes" id="UP000014727"/>
    </source>
</evidence>
<dbReference type="KEGG" id="vg:16797283"/>
<dbReference type="Proteomes" id="UP000014727">
    <property type="component" value="Segment"/>
</dbReference>
<reference evidence="1 2" key="1">
    <citation type="journal article" date="2013" name="Proc. Natl. Acad. Sci. U.S.A.">
        <title>Twelve previously unknown phage genera are ubiquitous in global oceans.</title>
        <authorList>
            <person name="Holmfeldt K."/>
            <person name="Solonenko N."/>
            <person name="Shah M."/>
            <person name="Corrier K."/>
            <person name="Riemann L."/>
            <person name="Verberkmoes N.C."/>
            <person name="Sullivan M.B."/>
        </authorList>
    </citation>
    <scope>NUCLEOTIDE SEQUENCE [LARGE SCALE GENOMIC DNA]</scope>
    <source>
        <strain evidence="1">Phi46:3</strain>
    </source>
</reference>
<dbReference type="GeneID" id="16797283"/>
<organism evidence="1 2">
    <name type="scientific">Cellulophaga phage phi46:3</name>
    <dbReference type="NCBI Taxonomy" id="1327985"/>
    <lineage>
        <taxon>Viruses</taxon>
        <taxon>Duplodnaviria</taxon>
        <taxon>Heunggongvirae</taxon>
        <taxon>Uroviricota</taxon>
        <taxon>Caudoviricetes</taxon>
        <taxon>Pachyviridae</taxon>
        <taxon>Bacelvirus</taxon>
        <taxon>Bacelvirus phi46tres</taxon>
    </lineage>
</organism>
<keyword evidence="2" id="KW-1185">Reference proteome</keyword>
<evidence type="ECO:0000313" key="1">
    <source>
        <dbReference type="EMBL" id="AGO48790.1"/>
    </source>
</evidence>
<sequence>MKQYNLSQNGEIKFTGTENECYMQLQRKQGQSAHWAMKYEGWKIEAVAAA</sequence>
<dbReference type="OrthoDB" id="37584at10239"/>
<protein>
    <submittedName>
        <fullName evidence="1">Uncharacterized protein</fullName>
    </submittedName>
</protein>
<accession>S0A1V8</accession>
<name>S0A1V8_9CAUD</name>
<dbReference type="EMBL" id="KC821622">
    <property type="protein sequence ID" value="AGO48790.1"/>
    <property type="molecule type" value="Genomic_DNA"/>
</dbReference>
<dbReference type="RefSeq" id="YP_008241089.1">
    <property type="nucleotide sequence ID" value="NC_021792.1"/>
</dbReference>